<dbReference type="InterPro" id="IPR025345">
    <property type="entry name" value="DUF4249"/>
</dbReference>
<dbReference type="PROSITE" id="PS51257">
    <property type="entry name" value="PROKAR_LIPOPROTEIN"/>
    <property type="match status" value="1"/>
</dbReference>
<dbReference type="Proteomes" id="UP000184314">
    <property type="component" value="Unassembled WGS sequence"/>
</dbReference>
<protein>
    <recommendedName>
        <fullName evidence="3">DUF4249 domain-containing protein</fullName>
    </recommendedName>
</protein>
<reference evidence="2" key="1">
    <citation type="submission" date="2016-11" db="EMBL/GenBank/DDBJ databases">
        <authorList>
            <person name="Varghese N."/>
            <person name="Submissions S."/>
        </authorList>
    </citation>
    <scope>NUCLEOTIDE SEQUENCE [LARGE SCALE GENOMIC DNA]</scope>
    <source>
        <strain evidence="2">DSM 16478</strain>
    </source>
</reference>
<accession>A0A1M6L823</accession>
<dbReference type="AlphaFoldDB" id="A0A1M6L823"/>
<dbReference type="EMBL" id="FQZX01000001">
    <property type="protein sequence ID" value="SHJ67199.1"/>
    <property type="molecule type" value="Genomic_DNA"/>
</dbReference>
<dbReference type="STRING" id="228958.SAMN04488007_1059"/>
<organism evidence="1 2">
    <name type="scientific">Maribacter aquivivus</name>
    <dbReference type="NCBI Taxonomy" id="228958"/>
    <lineage>
        <taxon>Bacteria</taxon>
        <taxon>Pseudomonadati</taxon>
        <taxon>Bacteroidota</taxon>
        <taxon>Flavobacteriia</taxon>
        <taxon>Flavobacteriales</taxon>
        <taxon>Flavobacteriaceae</taxon>
        <taxon>Maribacter</taxon>
    </lineage>
</organism>
<name>A0A1M6L823_9FLAO</name>
<evidence type="ECO:0008006" key="3">
    <source>
        <dbReference type="Google" id="ProtNLM"/>
    </source>
</evidence>
<proteinExistence type="predicted"/>
<sequence>MFKNSFSHYRKLTLLVVLTFGACVEEIEIATLNENEAEAALVVEAVFTNEVITQKVYLSRSEVRLDLETDTIYSPYLPLGSRPVDSIKMETGATVSLLKENGEVYSFTEDEDGIYLSNTPFAMEMDANYTLDINTNNGTGYISDPITVLGTSTITNLYAEKAENDNGEEGIAIYVDSESLEGAAEYFKYTYDETYKIVAPNWQNFEFELTDYDGIDDTVDYSLEVVEKTVEDRICYNTVSSNTIDLISIAGITQGNVSKHNIRFITKDNFIIAQRYSILVQQQVQSANAHSFFKTLQAFSQSDNVFSQVQPGAIYANVHRKDGNVENVYGYVEAVGVTEQRIFLNYENFFPEETPPYAFNCGFKTAKLFNNPMDPCPQGLLERIDIGTVTYYSDYVENLVPNANPICVGPFIFVPTICGDCTVLGNNIKPDFWVD</sequence>
<gene>
    <name evidence="1" type="ORF">SAMN04488007_1059</name>
</gene>
<keyword evidence="2" id="KW-1185">Reference proteome</keyword>
<evidence type="ECO:0000313" key="2">
    <source>
        <dbReference type="Proteomes" id="UP000184314"/>
    </source>
</evidence>
<dbReference type="RefSeq" id="WP_073241904.1">
    <property type="nucleotide sequence ID" value="NZ_FQZX01000001.1"/>
</dbReference>
<dbReference type="Pfam" id="PF14054">
    <property type="entry name" value="DUF4249"/>
    <property type="match status" value="1"/>
</dbReference>
<dbReference type="OrthoDB" id="1062680at2"/>
<evidence type="ECO:0000313" key="1">
    <source>
        <dbReference type="EMBL" id="SHJ67199.1"/>
    </source>
</evidence>